<evidence type="ECO:0000313" key="6">
    <source>
        <dbReference type="Proteomes" id="UP001189429"/>
    </source>
</evidence>
<protein>
    <recommendedName>
        <fullName evidence="7">RanBP2-type domain-containing protein</fullName>
    </recommendedName>
</protein>
<comment type="caution">
    <text evidence="5">The sequence shown here is derived from an EMBL/GenBank/DDBJ whole genome shotgun (WGS) entry which is preliminary data.</text>
</comment>
<keyword evidence="6" id="KW-1185">Reference proteome</keyword>
<dbReference type="Gene3D" id="3.30.30.30">
    <property type="match status" value="1"/>
</dbReference>
<feature type="region of interest" description="Disordered" evidence="4">
    <location>
        <begin position="451"/>
        <end position="503"/>
    </location>
</feature>
<feature type="compositionally biased region" description="Low complexity" evidence="4">
    <location>
        <begin position="388"/>
        <end position="405"/>
    </location>
</feature>
<dbReference type="InterPro" id="IPR043129">
    <property type="entry name" value="ATPase_NBD"/>
</dbReference>
<feature type="region of interest" description="Disordered" evidence="4">
    <location>
        <begin position="724"/>
        <end position="746"/>
    </location>
</feature>
<evidence type="ECO:0000256" key="4">
    <source>
        <dbReference type="SAM" id="MobiDB-lite"/>
    </source>
</evidence>
<evidence type="ECO:0000256" key="1">
    <source>
        <dbReference type="ARBA" id="ARBA00022741"/>
    </source>
</evidence>
<sequence length="984" mass="106372">MPARWPRALVACLTGWGFKDSTMREDRKSLPFTIVDRNGKPFINVEVKGEAKDWQPEEVSAMILKKMTETADDYLSKEANHAVSTMPAYFNDAQRQSTKDAGVIARTNILCIMNEPTAAAVAYGLDKKIEQNILRYDLGGGSFEVSLRVEQEHSKEHDGHHGQHDGEQEPYARSGRHDGDGEYQLGQCDAHGQLHGESHDYSIVDHRPDAPPDAQPQQDAFPYALPQHEDRPDAQPQHDALHDAVPKHDALHDALPQSDPLLDVQSQRDALPYALLHPDAIPDTHSQDDALPYALLHPDDPPDAQHQHDALHDALPKHDALHALPKHDALHDALPQPGPSGESVGTIERQSGRLCSTCGERPCADDAGLAVMEVLGNLAEKHAVSMISTTSGTSSTSTPSTPASTRLRSDPQHQTRVSAVECPAAPDGHRVSQAELFYLFHVRSCAAQASGARGSTSSPGCMPDVHAPWPQAPGGAERMLEGQPPEQGGPPPPPDPHPQPRGRDALVTTWAVDTMRSRRGCLCRASLCRGPIEKGELRAFSPALANPQFFHLRCIEGGLGPYGQVQGTAALTPEQQDETRDWCDRPGRPSRAEYLADVRRAKRARMDPGQQAQAAALGWTLLRWQQPDLHGARLVAARVAVTPGPGTTQLGLSAFPAFEVEVPAPVGHIINISGTWGDAARGGISTRSSQPIVLGSYCVTTTATVISPVWVLAAAAEAGRARGFRPGHRRERPQSSGRSQGGELWRCSQPDCRCAKNQENWRWCKHCGTERDGGSSKPPWARDRPPRGAGGAGGKQLPDLGVDAMQALVAFAESKGGKGMAEKHRAAIKAKSQPSGPASVSKEELQSMVKMAEKSGDEATAKKYELLLDQVDKPAEGKKTAKGKLEAERTVLGNLIEQVETRRKLVAELDAAEAEYKMAVSEVVADVCAAEQAATTGTAQPVKLSLSKLMDGELDNLVLDDDGLFGCQQFEELGQETYDEGQNW</sequence>
<dbReference type="PRINTS" id="PR00301">
    <property type="entry name" value="HEATSHOCK70"/>
</dbReference>
<accession>A0ABN9UPL7</accession>
<keyword evidence="3" id="KW-0175">Coiled coil</keyword>
<feature type="region of interest" description="Disordered" evidence="4">
    <location>
        <begin position="150"/>
        <end position="187"/>
    </location>
</feature>
<feature type="compositionally biased region" description="Basic and acidic residues" evidence="4">
    <location>
        <begin position="768"/>
        <end position="786"/>
    </location>
</feature>
<dbReference type="SUPFAM" id="SSF53067">
    <property type="entry name" value="Actin-like ATPase domain"/>
    <property type="match status" value="1"/>
</dbReference>
<name>A0ABN9UPL7_9DINO</name>
<gene>
    <name evidence="5" type="ORF">PCOR1329_LOCUS50440</name>
</gene>
<dbReference type="Proteomes" id="UP001189429">
    <property type="component" value="Unassembled WGS sequence"/>
</dbReference>
<feature type="compositionally biased region" description="Basic and acidic residues" evidence="4">
    <location>
        <begin position="150"/>
        <end position="167"/>
    </location>
</feature>
<evidence type="ECO:0000313" key="5">
    <source>
        <dbReference type="EMBL" id="CAK0861894.1"/>
    </source>
</evidence>
<dbReference type="Gene3D" id="3.30.420.40">
    <property type="match status" value="2"/>
</dbReference>
<feature type="compositionally biased region" description="Basic and acidic residues" evidence="4">
    <location>
        <begin position="201"/>
        <end position="210"/>
    </location>
</feature>
<feature type="compositionally biased region" description="Pro residues" evidence="4">
    <location>
        <begin position="487"/>
        <end position="499"/>
    </location>
</feature>
<keyword evidence="2" id="KW-0067">ATP-binding</keyword>
<organism evidence="5 6">
    <name type="scientific">Prorocentrum cordatum</name>
    <dbReference type="NCBI Taxonomy" id="2364126"/>
    <lineage>
        <taxon>Eukaryota</taxon>
        <taxon>Sar</taxon>
        <taxon>Alveolata</taxon>
        <taxon>Dinophyceae</taxon>
        <taxon>Prorocentrales</taxon>
        <taxon>Prorocentraceae</taxon>
        <taxon>Prorocentrum</taxon>
    </lineage>
</organism>
<proteinExistence type="predicted"/>
<keyword evidence="1" id="KW-0547">Nucleotide-binding</keyword>
<feature type="region of interest" description="Disordered" evidence="4">
    <location>
        <begin position="387"/>
        <end position="414"/>
    </location>
</feature>
<reference evidence="5" key="1">
    <citation type="submission" date="2023-10" db="EMBL/GenBank/DDBJ databases">
        <authorList>
            <person name="Chen Y."/>
            <person name="Shah S."/>
            <person name="Dougan E. K."/>
            <person name="Thang M."/>
            <person name="Chan C."/>
        </authorList>
    </citation>
    <scope>NUCLEOTIDE SEQUENCE [LARGE SCALE GENOMIC DNA]</scope>
</reference>
<dbReference type="InterPro" id="IPR013126">
    <property type="entry name" value="Hsp_70_fam"/>
</dbReference>
<feature type="coiled-coil region" evidence="3">
    <location>
        <begin position="895"/>
        <end position="922"/>
    </location>
</feature>
<feature type="region of interest" description="Disordered" evidence="4">
    <location>
        <begin position="768"/>
        <end position="798"/>
    </location>
</feature>
<evidence type="ECO:0008006" key="7">
    <source>
        <dbReference type="Google" id="ProtNLM"/>
    </source>
</evidence>
<dbReference type="PANTHER" id="PTHR19375">
    <property type="entry name" value="HEAT SHOCK PROTEIN 70KDA"/>
    <property type="match status" value="1"/>
</dbReference>
<evidence type="ECO:0000256" key="2">
    <source>
        <dbReference type="ARBA" id="ARBA00022840"/>
    </source>
</evidence>
<evidence type="ECO:0000256" key="3">
    <source>
        <dbReference type="SAM" id="Coils"/>
    </source>
</evidence>
<dbReference type="EMBL" id="CAUYUJ010016105">
    <property type="protein sequence ID" value="CAK0861894.1"/>
    <property type="molecule type" value="Genomic_DNA"/>
</dbReference>
<dbReference type="Pfam" id="PF00012">
    <property type="entry name" value="HSP70"/>
    <property type="match status" value="1"/>
</dbReference>
<feature type="region of interest" description="Disordered" evidence="4">
    <location>
        <begin position="201"/>
        <end position="220"/>
    </location>
</feature>